<dbReference type="GO" id="GO:0022857">
    <property type="term" value="F:transmembrane transporter activity"/>
    <property type="evidence" value="ECO:0007669"/>
    <property type="project" value="TreeGrafter"/>
</dbReference>
<keyword evidence="10" id="KW-1185">Reference proteome</keyword>
<evidence type="ECO:0000256" key="1">
    <source>
        <dbReference type="ARBA" id="ARBA00004651"/>
    </source>
</evidence>
<dbReference type="AlphaFoldDB" id="A0A179B3T7"/>
<comment type="subcellular location">
    <subcellularLocation>
        <location evidence="1">Cell membrane</location>
        <topology evidence="1">Multi-pass membrane protein</topology>
    </subcellularLocation>
</comment>
<keyword evidence="2" id="KW-1003">Cell membrane</keyword>
<feature type="transmembrane region" description="Helical" evidence="7">
    <location>
        <begin position="703"/>
        <end position="729"/>
    </location>
</feature>
<feature type="transmembrane region" description="Helical" evidence="7">
    <location>
        <begin position="429"/>
        <end position="452"/>
    </location>
</feature>
<dbReference type="STRING" id="1823756.A4H34_00285"/>
<evidence type="ECO:0000313" key="10">
    <source>
        <dbReference type="Proteomes" id="UP000078368"/>
    </source>
</evidence>
<feature type="domain" description="ABC3 transporter permease C-terminal" evidence="8">
    <location>
        <begin position="265"/>
        <end position="385"/>
    </location>
</feature>
<dbReference type="PANTHER" id="PTHR30572">
    <property type="entry name" value="MEMBRANE COMPONENT OF TRANSPORTER-RELATED"/>
    <property type="match status" value="1"/>
</dbReference>
<dbReference type="Pfam" id="PF02687">
    <property type="entry name" value="FtsX"/>
    <property type="match status" value="2"/>
</dbReference>
<keyword evidence="4 7" id="KW-1133">Transmembrane helix</keyword>
<evidence type="ECO:0000313" key="9">
    <source>
        <dbReference type="EMBL" id="OAP85684.1"/>
    </source>
</evidence>
<feature type="transmembrane region" description="Helical" evidence="7">
    <location>
        <begin position="310"/>
        <end position="334"/>
    </location>
</feature>
<name>A0A179B3T7_9ACTO</name>
<dbReference type="GO" id="GO:0005886">
    <property type="term" value="C:plasma membrane"/>
    <property type="evidence" value="ECO:0007669"/>
    <property type="project" value="UniProtKB-SubCell"/>
</dbReference>
<evidence type="ECO:0000256" key="4">
    <source>
        <dbReference type="ARBA" id="ARBA00022989"/>
    </source>
</evidence>
<dbReference type="RefSeq" id="WP_064230677.1">
    <property type="nucleotide sequence ID" value="NZ_LVZK01000001.1"/>
</dbReference>
<dbReference type="EMBL" id="LVZK01000001">
    <property type="protein sequence ID" value="OAP85684.1"/>
    <property type="molecule type" value="Genomic_DNA"/>
</dbReference>
<reference evidence="9 10" key="1">
    <citation type="submission" date="2016-04" db="EMBL/GenBank/DDBJ databases">
        <title>Peptidophaga gingivicola gen. nov., sp. nov., isolated from human subgingival plaque.</title>
        <authorList>
            <person name="Beall C.J."/>
            <person name="Mokrzan E.M."/>
            <person name="Griffen A.L."/>
            <person name="Leys E.J."/>
        </authorList>
    </citation>
    <scope>NUCLEOTIDE SEQUENCE [LARGE SCALE GENOMIC DNA]</scope>
    <source>
        <strain evidence="9 10">BA112</strain>
    </source>
</reference>
<evidence type="ECO:0000256" key="5">
    <source>
        <dbReference type="ARBA" id="ARBA00023136"/>
    </source>
</evidence>
<keyword evidence="3 7" id="KW-0812">Transmembrane</keyword>
<protein>
    <recommendedName>
        <fullName evidence="8">ABC3 transporter permease C-terminal domain-containing protein</fullName>
    </recommendedName>
</protein>
<dbReference type="InterPro" id="IPR050250">
    <property type="entry name" value="Macrolide_Exporter_MacB"/>
</dbReference>
<evidence type="ECO:0000256" key="6">
    <source>
        <dbReference type="ARBA" id="ARBA00038076"/>
    </source>
</evidence>
<evidence type="ECO:0000256" key="3">
    <source>
        <dbReference type="ARBA" id="ARBA00022692"/>
    </source>
</evidence>
<feature type="transmembrane region" description="Helical" evidence="7">
    <location>
        <begin position="259"/>
        <end position="283"/>
    </location>
</feature>
<comment type="similarity">
    <text evidence="6">Belongs to the ABC-4 integral membrane protein family.</text>
</comment>
<accession>A0A179B3T7</accession>
<dbReference type="InterPro" id="IPR003838">
    <property type="entry name" value="ABC3_permease_C"/>
</dbReference>
<feature type="transmembrane region" description="Helical" evidence="7">
    <location>
        <begin position="656"/>
        <end position="679"/>
    </location>
</feature>
<sequence length="783" mass="83250">MRRMFLKRSLRRSAGQFVIVGLLVAIASAMLHLAAVLILQYPATLDDATAKLNTEHIFILLENEKGARDAERIAREDGRVKDHILLQTLRAGATFEYDGKEQISAVTILEQDKDTRIGRSGVVAEDSKRHADPIWLPYSFKTAGGYELGDPFAITVGEVKHRYHIQGFHENPVSGVLGSIQVEFRVKASEAAALASAPGMNRVWQLRALVKDVSQADDVAAEISSKVTKAAVQSGTASPVLVSVGWKLLSSVLMIPANVLIFSFILFAAIVASVVAVIVRFAIRSVIVREMPALGTQKALGFRSGHIARLLALPFAIVALAASLAGAAVGVALFPAIRQLVESQSGLQWSPKVGFAGVGAAAGAMLAVVGVTALAVARKVRKIPPVEALRGGEATHSFHSNHLPLRKARGPLTLVLGVKSALQARAQTIMVVIVIAMVAFASVFSVALYSALFKDSRKVVGIFIGDRQDVTVSVLKGGSVEAVRKDLGAMPGVERVQIFDNTRNADVSGRTVSLSVADSYPSSKGSRSVYKGRYPKSANEISLGGKFAKSLGVDVGDEVTVDFQGGKATYLVTGLTQTVVRMGMVASVTIDGAKRMNAAYQPKYATAVLKEGQNIDAFVGKVRTEMKGRYDYVVNSYAISESYVAPYLAMSKTMSFAIFGVAGLVTMLVIGLVVGSAMVRSRRTFGVLKAAGFTNAQLMRQMLACYLPPVAIGGAIGIAIGSVTAIPLFEGLLRSLGVERLDAEMPVPMVAGLGMALLVITALLVMVLARETRTVTSRELLTE</sequence>
<evidence type="ECO:0000256" key="7">
    <source>
        <dbReference type="SAM" id="Phobius"/>
    </source>
</evidence>
<keyword evidence="5 7" id="KW-0472">Membrane</keyword>
<dbReference type="PANTHER" id="PTHR30572:SF4">
    <property type="entry name" value="ABC TRANSPORTER PERMEASE YTRF"/>
    <property type="match status" value="1"/>
</dbReference>
<evidence type="ECO:0000259" key="8">
    <source>
        <dbReference type="Pfam" id="PF02687"/>
    </source>
</evidence>
<feature type="transmembrane region" description="Helical" evidence="7">
    <location>
        <begin position="749"/>
        <end position="769"/>
    </location>
</feature>
<gene>
    <name evidence="9" type="ORF">A4H34_00285</name>
</gene>
<comment type="caution">
    <text evidence="9">The sequence shown here is derived from an EMBL/GenBank/DDBJ whole genome shotgun (WGS) entry which is preliminary data.</text>
</comment>
<proteinExistence type="inferred from homology"/>
<dbReference type="Proteomes" id="UP000078368">
    <property type="component" value="Unassembled WGS sequence"/>
</dbReference>
<organism evidence="9 10">
    <name type="scientific">Peptidiphaga gingivicola</name>
    <dbReference type="NCBI Taxonomy" id="2741497"/>
    <lineage>
        <taxon>Bacteria</taxon>
        <taxon>Bacillati</taxon>
        <taxon>Actinomycetota</taxon>
        <taxon>Actinomycetes</taxon>
        <taxon>Actinomycetales</taxon>
        <taxon>Actinomycetaceae</taxon>
        <taxon>Peptidiphaga</taxon>
    </lineage>
</organism>
<feature type="domain" description="ABC3 transporter permease C-terminal" evidence="8">
    <location>
        <begin position="657"/>
        <end position="769"/>
    </location>
</feature>
<dbReference type="PRINTS" id="PR00173">
    <property type="entry name" value="EDTRNSPORT"/>
</dbReference>
<evidence type="ECO:0000256" key="2">
    <source>
        <dbReference type="ARBA" id="ARBA00022475"/>
    </source>
</evidence>
<feature type="transmembrane region" description="Helical" evidence="7">
    <location>
        <begin position="354"/>
        <end position="377"/>
    </location>
</feature>